<feature type="compositionally biased region" description="Polar residues" evidence="1">
    <location>
        <begin position="1438"/>
        <end position="1457"/>
    </location>
</feature>
<feature type="compositionally biased region" description="Polar residues" evidence="1">
    <location>
        <begin position="1052"/>
        <end position="1063"/>
    </location>
</feature>
<feature type="compositionally biased region" description="Low complexity" evidence="1">
    <location>
        <begin position="152"/>
        <end position="166"/>
    </location>
</feature>
<feature type="compositionally biased region" description="Low complexity" evidence="1">
    <location>
        <begin position="1308"/>
        <end position="1325"/>
    </location>
</feature>
<feature type="compositionally biased region" description="Basic and acidic residues" evidence="1">
    <location>
        <begin position="801"/>
        <end position="812"/>
    </location>
</feature>
<feature type="compositionally biased region" description="Polar residues" evidence="1">
    <location>
        <begin position="510"/>
        <end position="528"/>
    </location>
</feature>
<feature type="compositionally biased region" description="Polar residues" evidence="1">
    <location>
        <begin position="1366"/>
        <end position="1376"/>
    </location>
</feature>
<feature type="compositionally biased region" description="Polar residues" evidence="1">
    <location>
        <begin position="733"/>
        <end position="743"/>
    </location>
</feature>
<feature type="compositionally biased region" description="Pro residues" evidence="1">
    <location>
        <begin position="630"/>
        <end position="644"/>
    </location>
</feature>
<protein>
    <submittedName>
        <fullName evidence="2">Uncharacterized protein</fullName>
    </submittedName>
</protein>
<accession>A0AAJ6CN02</accession>
<feature type="compositionally biased region" description="Polar residues" evidence="1">
    <location>
        <begin position="537"/>
        <end position="560"/>
    </location>
</feature>
<feature type="compositionally biased region" description="Basic residues" evidence="1">
    <location>
        <begin position="138"/>
        <end position="147"/>
    </location>
</feature>
<feature type="compositionally biased region" description="Polar residues" evidence="1">
    <location>
        <begin position="1627"/>
        <end position="1637"/>
    </location>
</feature>
<feature type="region of interest" description="Disordered" evidence="1">
    <location>
        <begin position="597"/>
        <end position="920"/>
    </location>
</feature>
<feature type="compositionally biased region" description="Basic and acidic residues" evidence="1">
    <location>
        <begin position="843"/>
        <end position="858"/>
    </location>
</feature>
<evidence type="ECO:0000313" key="2">
    <source>
        <dbReference type="EMBL" id="WFD16223.1"/>
    </source>
</evidence>
<feature type="region of interest" description="Disordered" evidence="1">
    <location>
        <begin position="1681"/>
        <end position="1725"/>
    </location>
</feature>
<proteinExistence type="predicted"/>
<feature type="compositionally biased region" description="Low complexity" evidence="1">
    <location>
        <begin position="646"/>
        <end position="655"/>
    </location>
</feature>
<feature type="compositionally biased region" description="Basic and acidic residues" evidence="1">
    <location>
        <begin position="1113"/>
        <end position="1123"/>
    </location>
</feature>
<dbReference type="EMBL" id="CP119919">
    <property type="protein sequence ID" value="WFD16223.1"/>
    <property type="molecule type" value="Genomic_DNA"/>
</dbReference>
<feature type="region of interest" description="Disordered" evidence="1">
    <location>
        <begin position="1047"/>
        <end position="1124"/>
    </location>
</feature>
<feature type="compositionally biased region" description="Polar residues" evidence="1">
    <location>
        <begin position="249"/>
        <end position="261"/>
    </location>
</feature>
<feature type="compositionally biased region" description="Polar residues" evidence="1">
    <location>
        <begin position="1580"/>
        <end position="1597"/>
    </location>
</feature>
<feature type="region of interest" description="Disordered" evidence="1">
    <location>
        <begin position="1364"/>
        <end position="1650"/>
    </location>
</feature>
<feature type="region of interest" description="Disordered" evidence="1">
    <location>
        <begin position="1301"/>
        <end position="1325"/>
    </location>
</feature>
<feature type="compositionally biased region" description="Low complexity" evidence="1">
    <location>
        <begin position="1408"/>
        <end position="1419"/>
    </location>
</feature>
<reference evidence="2 3" key="1">
    <citation type="submission" date="2023-03" db="EMBL/GenBank/DDBJ databases">
        <title>Mating type loci evolution in Malassezia.</title>
        <authorList>
            <person name="Coelho M.A."/>
        </authorList>
    </citation>
    <scope>NUCLEOTIDE SEQUENCE [LARGE SCALE GENOMIC DNA]</scope>
    <source>
        <strain evidence="2 3">CBS 13387</strain>
    </source>
</reference>
<feature type="compositionally biased region" description="Polar residues" evidence="1">
    <location>
        <begin position="1547"/>
        <end position="1558"/>
    </location>
</feature>
<feature type="compositionally biased region" description="Polar residues" evidence="1">
    <location>
        <begin position="1681"/>
        <end position="1713"/>
    </location>
</feature>
<keyword evidence="3" id="KW-1185">Reference proteome</keyword>
<feature type="compositionally biased region" description="Basic and acidic residues" evidence="1">
    <location>
        <begin position="97"/>
        <end position="107"/>
    </location>
</feature>
<gene>
    <name evidence="2" type="ORF">MARU1_002259</name>
</gene>
<feature type="region of interest" description="Disordered" evidence="1">
    <location>
        <begin position="237"/>
        <end position="262"/>
    </location>
</feature>
<feature type="region of interest" description="Disordered" evidence="1">
    <location>
        <begin position="500"/>
        <end position="564"/>
    </location>
</feature>
<feature type="region of interest" description="Disordered" evidence="1">
    <location>
        <begin position="935"/>
        <end position="962"/>
    </location>
</feature>
<evidence type="ECO:0000313" key="3">
    <source>
        <dbReference type="Proteomes" id="UP001217582"/>
    </source>
</evidence>
<feature type="compositionally biased region" description="Polar residues" evidence="1">
    <location>
        <begin position="1495"/>
        <end position="1537"/>
    </location>
</feature>
<feature type="compositionally biased region" description="Polar residues" evidence="1">
    <location>
        <begin position="1396"/>
        <end position="1407"/>
    </location>
</feature>
<feature type="compositionally biased region" description="Polar residues" evidence="1">
    <location>
        <begin position="941"/>
        <end position="956"/>
    </location>
</feature>
<feature type="compositionally biased region" description="Basic and acidic residues" evidence="1">
    <location>
        <begin position="661"/>
        <end position="681"/>
    </location>
</feature>
<name>A0AAJ6CN02_9BASI</name>
<feature type="compositionally biased region" description="Polar residues" evidence="1">
    <location>
        <begin position="908"/>
        <end position="920"/>
    </location>
</feature>
<feature type="region of interest" description="Disordered" evidence="1">
    <location>
        <begin position="97"/>
        <end position="176"/>
    </location>
</feature>
<feature type="compositionally biased region" description="Low complexity" evidence="1">
    <location>
        <begin position="1714"/>
        <end position="1725"/>
    </location>
</feature>
<dbReference type="Proteomes" id="UP001217582">
    <property type="component" value="Chromosome 4"/>
</dbReference>
<sequence>MHAEMHAVTSALRGAKPHIPRSSLILDPVDVACSKLQEMSLEMPDGSRFSDASSMVSTGKRVVNTKTKCDRALVEGAKREQERVAFATETQWCLKPRDKAGTKEKPKARPRWSFDYSTKRRQNALQMQRAQQIEQRKREKRERKARGLRNASSSGSSTSSETLSLSDPPTPPNEAAPLAVANEAERLSISHTSPTPASTTLAYRKVVMRRSQSNMMDSRIRGADLYVVRLLQDTHSKAKMKEQRRRQRGQTSVSDTASNVRPQYADSRPCWRCLEWMYWAGIKRVFWTDTDGVWHGDKVVQLLFGSTYPNGLASMTSSAVYVPVHLTQYEHAAAKLRIKTSSQPDQTMFVHEPRPSETSNALDAFTDTDDEGVRSDSHPAQTFQVRTPSARLYQSRSSATASPSYFVIVVPPADLPVEALPRMVSARALARRGTLLPLYPTLGGQLYAIAREYGLPSVGGISLYLVDDGNGNGGPRIGDSTWAALWSDFFEDDLEDALPPPPLSDVFESEPNQRASSFSYQRRGSGQYPTPPRPRQATPSRRLQRISSHASLATTRSVPSGTFEPSRLPIVAKLEWVVDPLRAKWWPPFLAHAEAVAESATSPSKSDGPPLPTPRSGGPRPLHLTSQLSSPPPSRSLPHPPATFTPPQQRRQPQPKSLEQALEHRQVQDVKQDETQDHKQLIDPPQLDAQHYSAEKDEITPQDAPVKLRDAPIIVPARQDSDALDSDPVSSAPDMTTAPTTQMDEPPSIQDGENWSMERVHPQSETTEMTSLAVADATPPQEAPKTETAQPDAVSQVASDKNADQSKPERHTMSATVASLSAAASRLFGHKPRTPPSPELDVEEARDRLTEQERERALARRHQHRASIDIPRSVKRASVRMTEAMEQAGPGSESQADDGKARGHKRSTSTPHATSLTWNARSKHDDVFQLESLPAAPPVTDVQTSSVPENSVSRPSSKPIDSLRMSNASTLRSPIMLDHTLPAIDSQHEEGMPLMDPPTAAQLSRQSSVDFNNTLGDLQRALELLSPRSDVTRRRKARTMHALRSARPSSVLVGTNDSPSLTSRAAAPPVTDSLVPRESVQDFSPGDAGSNAVTQQLETDRSVEKTGVMPYETDPHLQSRKAPEAALASNASYLMTPSAHGDLSQFDGATAWDAPVPDTSGWSAEHTPMTSALAQWGHGPQPAWEVPSWQPSPLPSAMDEPQAWPYDVMASSTEPLHIRESQPFGHQTEDPAFGYKDKSLSPLAQRLQTSSDEQTFARETFSTKQTLTSEAVPNEAISSQETFSMHQTRLVPEVPAQLMPPDQVLTEQPPSQQATSQPTTLAAAPATPDFTSESIYQVPVPRLGPLPLSIPPHDGAWSVRWDYPTENAQENQSEGTAQGVHQGPPPPPKETGHELFQTQWLSNPDETSSQLGSSLQNLQPETREDATEEPWAPWSKGETYSVNPSVPTHQGLPSSQPMAYGSMVDEMSQPQRDPASVPYGIPAPSSVALDDHNMVQASSMNPPMQGRSTPQNQMPMMASNLSPISPQAQVPNTSGINASELHMEPDSQGSPSAPSQSRHFFAKMSPKFKWNRRKKDDKTSSQPATPSGAGQTLSVSMSEDDVSFNERPRPSPSSWTPIGKNGRRQNVHSADSQQGLTIETPPAVYSPDVSKSNGIVASKRQISSQSTMNNLAMQYDESFEASFSAQQKPSSKPTSTGLSASHGSTPGDWQSLNTTASAPTTMPSPSQLIALESQGIVSPTQTLEQHGEPNTNAHGNGNLLNAAEQTLQDSTHKASQSVTSGMRQLFHRGL</sequence>
<organism evidence="2 3">
    <name type="scientific">Malassezia arunalokei</name>
    <dbReference type="NCBI Taxonomy" id="1514897"/>
    <lineage>
        <taxon>Eukaryota</taxon>
        <taxon>Fungi</taxon>
        <taxon>Dikarya</taxon>
        <taxon>Basidiomycota</taxon>
        <taxon>Ustilaginomycotina</taxon>
        <taxon>Malasseziomycetes</taxon>
        <taxon>Malasseziales</taxon>
        <taxon>Malasseziaceae</taxon>
        <taxon>Malassezia</taxon>
    </lineage>
</organism>
<feature type="compositionally biased region" description="Low complexity" evidence="1">
    <location>
        <begin position="814"/>
        <end position="825"/>
    </location>
</feature>
<evidence type="ECO:0000256" key="1">
    <source>
        <dbReference type="SAM" id="MobiDB-lite"/>
    </source>
</evidence>